<proteinExistence type="predicted"/>
<keyword evidence="5" id="KW-1133">Transmembrane helix</keyword>
<keyword evidence="2" id="KW-0813">Transport</keyword>
<evidence type="ECO:0000256" key="6">
    <source>
        <dbReference type="ARBA" id="ARBA00023065"/>
    </source>
</evidence>
<dbReference type="Pfam" id="PF02386">
    <property type="entry name" value="TrkH"/>
    <property type="match status" value="1"/>
</dbReference>
<comment type="caution">
    <text evidence="8">The sequence shown here is derived from an EMBL/GenBank/DDBJ whole genome shotgun (WGS) entry which is preliminary data.</text>
</comment>
<evidence type="ECO:0000256" key="4">
    <source>
        <dbReference type="ARBA" id="ARBA00022692"/>
    </source>
</evidence>
<feature type="non-terminal residue" evidence="8">
    <location>
        <position position="1"/>
    </location>
</feature>
<evidence type="ECO:0000256" key="2">
    <source>
        <dbReference type="ARBA" id="ARBA00022448"/>
    </source>
</evidence>
<name>A0ABT1SNH7_9FIRM</name>
<keyword evidence="7" id="KW-0472">Membrane</keyword>
<keyword evidence="6" id="KW-0406">Ion transport</keyword>
<comment type="subcellular location">
    <subcellularLocation>
        <location evidence="1">Cell membrane</location>
        <topology evidence="1">Multi-pass membrane protein</topology>
    </subcellularLocation>
</comment>
<gene>
    <name evidence="8" type="ORF">NE663_11075</name>
</gene>
<dbReference type="EMBL" id="JANGCH010000084">
    <property type="protein sequence ID" value="MCQ5122781.1"/>
    <property type="molecule type" value="Genomic_DNA"/>
</dbReference>
<evidence type="ECO:0000256" key="5">
    <source>
        <dbReference type="ARBA" id="ARBA00022989"/>
    </source>
</evidence>
<keyword evidence="3" id="KW-1003">Cell membrane</keyword>
<dbReference type="PANTHER" id="PTHR32024:SF1">
    <property type="entry name" value="KTR SYSTEM POTASSIUM UPTAKE PROTEIN B"/>
    <property type="match status" value="1"/>
</dbReference>
<evidence type="ECO:0000256" key="3">
    <source>
        <dbReference type="ARBA" id="ARBA00022475"/>
    </source>
</evidence>
<feature type="non-terminal residue" evidence="8">
    <location>
        <position position="70"/>
    </location>
</feature>
<organism evidence="8 9">
    <name type="scientific">Massilicoli timonensis</name>
    <dbReference type="NCBI Taxonomy" id="2015901"/>
    <lineage>
        <taxon>Bacteria</taxon>
        <taxon>Bacillati</taxon>
        <taxon>Bacillota</taxon>
        <taxon>Erysipelotrichia</taxon>
        <taxon>Erysipelotrichales</taxon>
        <taxon>Erysipelotrichaceae</taxon>
        <taxon>Massilicoli</taxon>
    </lineage>
</organism>
<dbReference type="RefSeq" id="WP_306291235.1">
    <property type="nucleotide sequence ID" value="NZ_JANGCH010000084.1"/>
</dbReference>
<evidence type="ECO:0000313" key="9">
    <source>
        <dbReference type="Proteomes" id="UP001524435"/>
    </source>
</evidence>
<dbReference type="PANTHER" id="PTHR32024">
    <property type="entry name" value="TRK SYSTEM POTASSIUM UPTAKE PROTEIN TRKG-RELATED"/>
    <property type="match status" value="1"/>
</dbReference>
<accession>A0ABT1SNH7</accession>
<evidence type="ECO:0000256" key="7">
    <source>
        <dbReference type="ARBA" id="ARBA00023136"/>
    </source>
</evidence>
<dbReference type="Proteomes" id="UP001524435">
    <property type="component" value="Unassembled WGS sequence"/>
</dbReference>
<keyword evidence="4" id="KW-0812">Transmembrane</keyword>
<sequence length="70" mass="7931">KFLMMILMFIGGSPRGTAGGIKTTTFFVLCAIIYTMLKGQEHVKAFHRLIPRETIIRPSNVMDINLITLY</sequence>
<evidence type="ECO:0000256" key="1">
    <source>
        <dbReference type="ARBA" id="ARBA00004651"/>
    </source>
</evidence>
<dbReference type="InterPro" id="IPR003445">
    <property type="entry name" value="Cat_transpt"/>
</dbReference>
<keyword evidence="9" id="KW-1185">Reference proteome</keyword>
<reference evidence="8 9" key="1">
    <citation type="submission" date="2022-06" db="EMBL/GenBank/DDBJ databases">
        <title>Isolation of gut microbiota from human fecal samples.</title>
        <authorList>
            <person name="Pamer E.G."/>
            <person name="Barat B."/>
            <person name="Waligurski E."/>
            <person name="Medina S."/>
            <person name="Paddock L."/>
            <person name="Mostad J."/>
        </authorList>
    </citation>
    <scope>NUCLEOTIDE SEQUENCE [LARGE SCALE GENOMIC DNA]</scope>
    <source>
        <strain evidence="8 9">DFI.6.1</strain>
    </source>
</reference>
<evidence type="ECO:0000313" key="8">
    <source>
        <dbReference type="EMBL" id="MCQ5122781.1"/>
    </source>
</evidence>
<protein>
    <submittedName>
        <fullName evidence="8">TrkH family potassium uptake protein</fullName>
    </submittedName>
</protein>